<organism evidence="8 9">
    <name type="scientific">Vreelandella titanicae BH1</name>
    <dbReference type="NCBI Taxonomy" id="1204738"/>
    <lineage>
        <taxon>Bacteria</taxon>
        <taxon>Pseudomonadati</taxon>
        <taxon>Pseudomonadota</taxon>
        <taxon>Gammaproteobacteria</taxon>
        <taxon>Oceanospirillales</taxon>
        <taxon>Halomonadaceae</taxon>
        <taxon>Vreelandella</taxon>
    </lineage>
</organism>
<dbReference type="Gene3D" id="3.10.180.50">
    <property type="match status" value="1"/>
</dbReference>
<keyword evidence="4" id="KW-0408">Iron</keyword>
<accession>L9UBV4</accession>
<sequence length="284" mass="31545">MNPCLPRLPILSSYLMAHARCATLGKEFTMQRQEFVQQLWLDYVHTHPDIGALRLWPLSTAAEYLTLVTLNYGPFAAAALTGNLAHMGYRVMGHYAMADKGLLVQLLAPSDGSSWLVLAELQIGTLSKAPREAIEGLVQQSHPQDCKGHNLLCRGRPWPMPSWALYQQLQQAHPLAAWIAVMGPRLHHAGFDCGQLGEPLKTLDQRLSEVGMPSLEGQQNGVFTVSSLLDHRFYPTTPQKTVFANGDEHRLCLGGLALAQKHVEDNHERIADLLLPHHTRCEMA</sequence>
<comment type="similarity">
    <text evidence="5">Belongs to the 2-oxoadipate dioxygenase/decarboxylase family.</text>
</comment>
<name>L9UBV4_9GAMM</name>
<evidence type="ECO:0000256" key="3">
    <source>
        <dbReference type="ARBA" id="ARBA00023002"/>
    </source>
</evidence>
<comment type="cofactor">
    <cofactor evidence="1">
        <name>Fe(2+)</name>
        <dbReference type="ChEBI" id="CHEBI:29033"/>
    </cofactor>
</comment>
<evidence type="ECO:0000256" key="1">
    <source>
        <dbReference type="ARBA" id="ARBA00001954"/>
    </source>
</evidence>
<evidence type="ECO:0000256" key="5">
    <source>
        <dbReference type="ARBA" id="ARBA00035013"/>
    </source>
</evidence>
<dbReference type="SMART" id="SM01150">
    <property type="entry name" value="DUF1338"/>
    <property type="match status" value="1"/>
</dbReference>
<dbReference type="Proteomes" id="UP000011651">
    <property type="component" value="Unassembled WGS sequence"/>
</dbReference>
<dbReference type="GO" id="GO:0051213">
    <property type="term" value="F:dioxygenase activity"/>
    <property type="evidence" value="ECO:0007669"/>
    <property type="project" value="UniProtKB-KW"/>
</dbReference>
<gene>
    <name evidence="8" type="ORF">HALTITAN_0940</name>
</gene>
<dbReference type="EC" id="1.13.11.93" evidence="6"/>
<evidence type="ECO:0000256" key="4">
    <source>
        <dbReference type="ARBA" id="ARBA00023004"/>
    </source>
</evidence>
<dbReference type="InterPro" id="IPR009770">
    <property type="entry name" value="HGLS"/>
</dbReference>
<evidence type="ECO:0000256" key="6">
    <source>
        <dbReference type="ARBA" id="ARBA00035023"/>
    </source>
</evidence>
<comment type="caution">
    <text evidence="8">The sequence shown here is derived from an EMBL/GenBank/DDBJ whole genome shotgun (WGS) entry which is preliminary data.</text>
</comment>
<evidence type="ECO:0000313" key="8">
    <source>
        <dbReference type="EMBL" id="ELY22359.1"/>
    </source>
</evidence>
<evidence type="ECO:0000256" key="7">
    <source>
        <dbReference type="ARBA" id="ARBA00035045"/>
    </source>
</evidence>
<reference evidence="8 9" key="1">
    <citation type="journal article" date="2013" name="Genome Announc.">
        <title>Draft Genome of the Marine Gammaproteobacterium Halomonas titanicae.</title>
        <authorList>
            <person name="Sanchez-Porro C."/>
            <person name="de la Haba R.R."/>
            <person name="Cruz-Hernandez N."/>
            <person name="Gonzalez J.M."/>
            <person name="Reyes-Guirao C."/>
            <person name="Navarro-Sampedro L."/>
            <person name="Carballo M."/>
            <person name="Ventosa A."/>
        </authorList>
    </citation>
    <scope>NUCLEOTIDE SEQUENCE [LARGE SCALE GENOMIC DNA]</scope>
    <source>
        <strain evidence="8 9">BH1</strain>
    </source>
</reference>
<evidence type="ECO:0000256" key="2">
    <source>
        <dbReference type="ARBA" id="ARBA00022964"/>
    </source>
</evidence>
<proteinExistence type="inferred from homology"/>
<protein>
    <recommendedName>
        <fullName evidence="6">2-oxoadipate dioxygenase/decarboxylase</fullName>
        <ecNumber evidence="6">1.13.11.93</ecNumber>
    </recommendedName>
    <alternativeName>
        <fullName evidence="7">2-hydroxyglutarate synthase</fullName>
    </alternativeName>
</protein>
<dbReference type="PATRIC" id="fig|1204738.3.peg.1428"/>
<dbReference type="EMBL" id="AOPO01000002">
    <property type="protein sequence ID" value="ELY22359.1"/>
    <property type="molecule type" value="Genomic_DNA"/>
</dbReference>
<dbReference type="AlphaFoldDB" id="L9UBV4"/>
<keyword evidence="3" id="KW-0560">Oxidoreductase</keyword>
<keyword evidence="2" id="KW-0223">Dioxygenase</keyword>
<evidence type="ECO:0000313" key="9">
    <source>
        <dbReference type="Proteomes" id="UP000011651"/>
    </source>
</evidence>